<evidence type="ECO:0000313" key="2">
    <source>
        <dbReference type="EMBL" id="ESP88718.1"/>
    </source>
</evidence>
<dbReference type="STRING" id="1324957.K933_07703"/>
<accession>V4HF31</accession>
<dbReference type="PATRIC" id="fig|1324957.4.peg.1562"/>
<organism evidence="2 3">
    <name type="scientific">Candidatus Halobonum tyrrellensis G22</name>
    <dbReference type="NCBI Taxonomy" id="1324957"/>
    <lineage>
        <taxon>Archaea</taxon>
        <taxon>Methanobacteriati</taxon>
        <taxon>Methanobacteriota</taxon>
        <taxon>Stenosarchaea group</taxon>
        <taxon>Halobacteria</taxon>
        <taxon>Halobacteriales</taxon>
        <taxon>Haloferacaceae</taxon>
        <taxon>Candidatus Halobonum</taxon>
    </lineage>
</organism>
<sequence>MAGATGAAGLVAGCSTRNPDEGSGSETSEGTSGGSEGTTTGESGGSAGGSIEIATADIQGHRDAFRQALRDGGLSEDVEISFLATSGISGDVQSQYRQWLQAGRGQPDIMRMDSGWTIPFIQRGQIANLTEALPDETVTSINENYFAATVDAVSDADGNLYGVPYQIGLPTVQYRKDLVEQAGFNPSEENWATEPMSWEKFSNVISQTHQQVDDVDYGYSWQASNYVGLSCCTFNELMSTWGGAYFGGRDTLFGPVGERPVTVDGEQVIQALRMARTFIRGQDDEYALDGYQSISPTDVLQWTEGPSQSQFLDGNSVSLRYWPSALPPAHEEFGDDLGVMPIPYGIPESEAEYEGLGGTISALGGWNMVLNPNTENRSAALQVLQAIDSEPFRQFQLEELDLLPPDTAALGEDRIGDIPVWGEYAETLQIAGENAMPRPVTVVWPDESPAIAERVSAVLAGQEAPDAAMSELKSTLETIESSV</sequence>
<name>V4HF31_9EURY</name>
<feature type="compositionally biased region" description="Gly residues" evidence="1">
    <location>
        <begin position="31"/>
        <end position="48"/>
    </location>
</feature>
<comment type="caution">
    <text evidence="2">The sequence shown here is derived from an EMBL/GenBank/DDBJ whole genome shotgun (WGS) entry which is preliminary data.</text>
</comment>
<dbReference type="eggNOG" id="arCOG00151">
    <property type="taxonomic scope" value="Archaea"/>
</dbReference>
<dbReference type="InterPro" id="IPR050490">
    <property type="entry name" value="Bact_solute-bd_prot1"/>
</dbReference>
<keyword evidence="3" id="KW-1185">Reference proteome</keyword>
<reference evidence="2 3" key="1">
    <citation type="journal article" date="2013" name="Genome Announc.">
        <title>Draft Genome Sequence of 'Candidatus Halobonum tyrrellensis' Strain G22, Isolated from the Hypersaline Waters of Lake Tyrrell, Australia.</title>
        <authorList>
            <person name="Ugalde J.A."/>
            <person name="Narasingarao P."/>
            <person name="Kuo S."/>
            <person name="Podell S."/>
            <person name="Allen E.E."/>
        </authorList>
    </citation>
    <scope>NUCLEOTIDE SEQUENCE [LARGE SCALE GENOMIC DNA]</scope>
    <source>
        <strain evidence="2 3">G22</strain>
    </source>
</reference>
<feature type="compositionally biased region" description="Low complexity" evidence="1">
    <location>
        <begin position="1"/>
        <end position="13"/>
    </location>
</feature>
<gene>
    <name evidence="2" type="ORF">K933_07703</name>
</gene>
<feature type="region of interest" description="Disordered" evidence="1">
    <location>
        <begin position="1"/>
        <end position="50"/>
    </location>
</feature>
<dbReference type="InterPro" id="IPR006059">
    <property type="entry name" value="SBP"/>
</dbReference>
<feature type="compositionally biased region" description="Low complexity" evidence="1">
    <location>
        <begin position="21"/>
        <end position="30"/>
    </location>
</feature>
<proteinExistence type="predicted"/>
<dbReference type="AlphaFoldDB" id="V4HF31"/>
<dbReference type="Pfam" id="PF13416">
    <property type="entry name" value="SBP_bac_8"/>
    <property type="match status" value="1"/>
</dbReference>
<dbReference type="PANTHER" id="PTHR43649:SF12">
    <property type="entry name" value="DIACETYLCHITOBIOSE BINDING PROTEIN DASA"/>
    <property type="match status" value="1"/>
</dbReference>
<dbReference type="SUPFAM" id="SSF53850">
    <property type="entry name" value="Periplasmic binding protein-like II"/>
    <property type="match status" value="1"/>
</dbReference>
<evidence type="ECO:0000256" key="1">
    <source>
        <dbReference type="SAM" id="MobiDB-lite"/>
    </source>
</evidence>
<dbReference type="Proteomes" id="UP000017840">
    <property type="component" value="Unassembled WGS sequence"/>
</dbReference>
<evidence type="ECO:0000313" key="3">
    <source>
        <dbReference type="Proteomes" id="UP000017840"/>
    </source>
</evidence>
<dbReference type="PANTHER" id="PTHR43649">
    <property type="entry name" value="ARABINOSE-BINDING PROTEIN-RELATED"/>
    <property type="match status" value="1"/>
</dbReference>
<dbReference type="Gene3D" id="3.40.190.10">
    <property type="entry name" value="Periplasmic binding protein-like II"/>
    <property type="match status" value="2"/>
</dbReference>
<protein>
    <submittedName>
        <fullName evidence="2">Sugar ABC transporter substrate-binding protein</fullName>
    </submittedName>
</protein>
<dbReference type="EMBL" id="ASGZ01000026">
    <property type="protein sequence ID" value="ESP88718.1"/>
    <property type="molecule type" value="Genomic_DNA"/>
</dbReference>